<gene>
    <name evidence="2" type="ORF">EVA69_00600</name>
</gene>
<evidence type="ECO:0000313" key="2">
    <source>
        <dbReference type="EMBL" id="RZO78216.1"/>
    </source>
</evidence>
<comment type="caution">
    <text evidence="2">The sequence shown here is derived from an EMBL/GenBank/DDBJ whole genome shotgun (WGS) entry which is preliminary data.</text>
</comment>
<keyword evidence="1" id="KW-0732">Signal</keyword>
<dbReference type="AlphaFoldDB" id="A0A520S6Y0"/>
<sequence>MLGKIAKLSMLFYASTVLAACAVTPPSGGQKNLTPTDADIEQYNARVAPEERIVCRLEKPVGTYIAKRVCRLQIDVDSTSSLHRQQLRRVLN</sequence>
<dbReference type="EMBL" id="SHAH01000003">
    <property type="protein sequence ID" value="RZO78216.1"/>
    <property type="molecule type" value="Genomic_DNA"/>
</dbReference>
<evidence type="ECO:0000256" key="1">
    <source>
        <dbReference type="SAM" id="SignalP"/>
    </source>
</evidence>
<dbReference type="PROSITE" id="PS51257">
    <property type="entry name" value="PROKAR_LIPOPROTEIN"/>
    <property type="match status" value="1"/>
</dbReference>
<reference evidence="2 3" key="1">
    <citation type="submission" date="2019-02" db="EMBL/GenBank/DDBJ databases">
        <title>Prokaryotic population dynamics and viral predation in marine succession experiment using metagenomics: the confinement effect.</title>
        <authorList>
            <person name="Haro-Moreno J.M."/>
            <person name="Rodriguez-Valera F."/>
            <person name="Lopez-Perez M."/>
        </authorList>
    </citation>
    <scope>NUCLEOTIDE SEQUENCE [LARGE SCALE GENOMIC DNA]</scope>
    <source>
        <strain evidence="2">MED-G158</strain>
    </source>
</reference>
<dbReference type="Proteomes" id="UP000320404">
    <property type="component" value="Unassembled WGS sequence"/>
</dbReference>
<feature type="chain" id="PRO_5022035417" evidence="1">
    <location>
        <begin position="20"/>
        <end position="92"/>
    </location>
</feature>
<proteinExistence type="predicted"/>
<protein>
    <submittedName>
        <fullName evidence="2">Uncharacterized protein</fullName>
    </submittedName>
</protein>
<feature type="signal peptide" evidence="1">
    <location>
        <begin position="1"/>
        <end position="19"/>
    </location>
</feature>
<accession>A0A520S6Y0</accession>
<name>A0A520S6Y0_9GAMM</name>
<organism evidence="2 3">
    <name type="scientific">OM182 bacterium</name>
    <dbReference type="NCBI Taxonomy" id="2510334"/>
    <lineage>
        <taxon>Bacteria</taxon>
        <taxon>Pseudomonadati</taxon>
        <taxon>Pseudomonadota</taxon>
        <taxon>Gammaproteobacteria</taxon>
        <taxon>OMG group</taxon>
        <taxon>OM182 clade</taxon>
    </lineage>
</organism>
<evidence type="ECO:0000313" key="3">
    <source>
        <dbReference type="Proteomes" id="UP000320404"/>
    </source>
</evidence>